<proteinExistence type="inferred from homology"/>
<gene>
    <name evidence="14" type="ORF">MICPUCDRAFT_24626</name>
</gene>
<feature type="compositionally biased region" description="Acidic residues" evidence="13">
    <location>
        <begin position="535"/>
        <end position="553"/>
    </location>
</feature>
<dbReference type="GeneID" id="9681421"/>
<keyword evidence="2" id="KW-0963">Cytoplasm</keyword>
<feature type="coiled-coil region" evidence="12">
    <location>
        <begin position="464"/>
        <end position="499"/>
    </location>
</feature>
<dbReference type="eggNOG" id="KOG0531">
    <property type="taxonomic scope" value="Eukaryota"/>
</dbReference>
<evidence type="ECO:0000256" key="2">
    <source>
        <dbReference type="ARBA" id="ARBA00022490"/>
    </source>
</evidence>
<evidence type="ECO:0000256" key="13">
    <source>
        <dbReference type="SAM" id="MobiDB-lite"/>
    </source>
</evidence>
<dbReference type="OMA" id="SFMEMMT"/>
<dbReference type="SUPFAM" id="SSF52058">
    <property type="entry name" value="L domain-like"/>
    <property type="match status" value="1"/>
</dbReference>
<keyword evidence="4" id="KW-0677">Repeat</keyword>
<sequence length="553" mass="63368">MVKAKPLNLDEPLNNDEAHVINATMALAGIQVDGAPEHLDAKRRAVQFKDAKHVALSFCRLDRIAHLAPFASLTKLCLDNNRIRVIENLSHLTHLERLDLSFNEITKIENLDALTKLNDLSLFNNKIRTIEGMDAFRKTLSTLSLGNNELDELEQLSPLTAFKDIRVLNLGGNGACKDPEYRAFVLSHVKGLKYLDHRVVKEEHAAAAREQYQDEMIELEEREETDAHKALLEKEAAAREATYVEANVSGISELFERMMRDDPEYAKLKARPGSSFTLLPMFREKWIVFVEEFKDAMARQLERKKKEHSEWKTVVDGALGEGDERARVAVAALEDDRKRAFQTYGVMVELAEGEEIVTALDTRSDDLCQELMDMELRNVEIVKDLVFEFDREYTEIVSKSKTIITEFFEKIRELEENYFAGLQEEAMRVYERFGSGELDDACSEDTKLLLGDKDTFMNSVQSHHDFHASAIDALEDKLAKEERRRLDELIDGIRDWERDRNRVRVAEIVAMKRRNKEALDVEYESEPESEKEPNSDDEDDESDDDDDGDGGDE</sequence>
<dbReference type="KEGG" id="mpp:MICPUCDRAFT_24626"/>
<name>C1MJP8_MICPC</name>
<dbReference type="AlphaFoldDB" id="C1MJP8"/>
<evidence type="ECO:0000256" key="9">
    <source>
        <dbReference type="ARBA" id="ARBA00023273"/>
    </source>
</evidence>
<keyword evidence="5" id="KW-0282">Flagellum</keyword>
<dbReference type="InterPro" id="IPR032675">
    <property type="entry name" value="LRR_dom_sf"/>
</dbReference>
<evidence type="ECO:0000313" key="14">
    <source>
        <dbReference type="EMBL" id="EEH59233.1"/>
    </source>
</evidence>
<comment type="subcellular location">
    <subcellularLocation>
        <location evidence="1">Cytoplasm</location>
        <location evidence="1">Cytoskeleton</location>
        <location evidence="1">Flagellum axoneme</location>
    </subcellularLocation>
</comment>
<organism evidence="15">
    <name type="scientific">Micromonas pusilla (strain CCMP1545)</name>
    <name type="common">Picoplanktonic green alga</name>
    <dbReference type="NCBI Taxonomy" id="564608"/>
    <lineage>
        <taxon>Eukaryota</taxon>
        <taxon>Viridiplantae</taxon>
        <taxon>Chlorophyta</taxon>
        <taxon>Mamiellophyceae</taxon>
        <taxon>Mamiellales</taxon>
        <taxon>Mamiellaceae</taxon>
        <taxon>Micromonas</taxon>
    </lineage>
</organism>
<reference evidence="14 15" key="1">
    <citation type="journal article" date="2009" name="Science">
        <title>Green evolution and dynamic adaptations revealed by genomes of the marine picoeukaryotes Micromonas.</title>
        <authorList>
            <person name="Worden A.Z."/>
            <person name="Lee J.H."/>
            <person name="Mock T."/>
            <person name="Rouze P."/>
            <person name="Simmons M.P."/>
            <person name="Aerts A.L."/>
            <person name="Allen A.E."/>
            <person name="Cuvelier M.L."/>
            <person name="Derelle E."/>
            <person name="Everett M.V."/>
            <person name="Foulon E."/>
            <person name="Grimwood J."/>
            <person name="Gundlach H."/>
            <person name="Henrissat B."/>
            <person name="Napoli C."/>
            <person name="McDonald S.M."/>
            <person name="Parker M.S."/>
            <person name="Rombauts S."/>
            <person name="Salamov A."/>
            <person name="Von Dassow P."/>
            <person name="Badger J.H."/>
            <person name="Coutinho P.M."/>
            <person name="Demir E."/>
            <person name="Dubchak I."/>
            <person name="Gentemann C."/>
            <person name="Eikrem W."/>
            <person name="Gready J.E."/>
            <person name="John U."/>
            <person name="Lanier W."/>
            <person name="Lindquist E.A."/>
            <person name="Lucas S."/>
            <person name="Mayer K.F."/>
            <person name="Moreau H."/>
            <person name="Not F."/>
            <person name="Otillar R."/>
            <person name="Panaud O."/>
            <person name="Pangilinan J."/>
            <person name="Paulsen I."/>
            <person name="Piegu B."/>
            <person name="Poliakov A."/>
            <person name="Robbens S."/>
            <person name="Schmutz J."/>
            <person name="Toulza E."/>
            <person name="Wyss T."/>
            <person name="Zelensky A."/>
            <person name="Zhou K."/>
            <person name="Armbrust E.V."/>
            <person name="Bhattacharya D."/>
            <person name="Goodenough U.W."/>
            <person name="Van de Peer Y."/>
            <person name="Grigoriev I.V."/>
        </authorList>
    </citation>
    <scope>NUCLEOTIDE SEQUENCE [LARGE SCALE GENOMIC DNA]</scope>
    <source>
        <strain evidence="14 15">CCMP1545</strain>
    </source>
</reference>
<feature type="region of interest" description="Disordered" evidence="13">
    <location>
        <begin position="516"/>
        <end position="553"/>
    </location>
</feature>
<dbReference type="Proteomes" id="UP000001876">
    <property type="component" value="Unassembled WGS sequence"/>
</dbReference>
<accession>C1MJP8</accession>
<dbReference type="PROSITE" id="PS51450">
    <property type="entry name" value="LRR"/>
    <property type="match status" value="4"/>
</dbReference>
<evidence type="ECO:0000256" key="7">
    <source>
        <dbReference type="ARBA" id="ARBA00023069"/>
    </source>
</evidence>
<dbReference type="Pfam" id="PF14580">
    <property type="entry name" value="LRR_9"/>
    <property type="match status" value="1"/>
</dbReference>
<keyword evidence="9" id="KW-0966">Cell projection</keyword>
<dbReference type="InterPro" id="IPR050576">
    <property type="entry name" value="Cilia_flagella_integrity"/>
</dbReference>
<evidence type="ECO:0000313" key="15">
    <source>
        <dbReference type="Proteomes" id="UP000001876"/>
    </source>
</evidence>
<evidence type="ECO:0000256" key="4">
    <source>
        <dbReference type="ARBA" id="ARBA00022737"/>
    </source>
</evidence>
<dbReference type="SMART" id="SM00365">
    <property type="entry name" value="LRR_SD22"/>
    <property type="match status" value="4"/>
</dbReference>
<comment type="similarity">
    <text evidence="10">Belongs to the DRC3 family.</text>
</comment>
<evidence type="ECO:0000256" key="10">
    <source>
        <dbReference type="ARBA" id="ARBA00038378"/>
    </source>
</evidence>
<evidence type="ECO:0000256" key="1">
    <source>
        <dbReference type="ARBA" id="ARBA00004611"/>
    </source>
</evidence>
<evidence type="ECO:0000256" key="11">
    <source>
        <dbReference type="ARBA" id="ARBA00040950"/>
    </source>
</evidence>
<keyword evidence="8" id="KW-0206">Cytoskeleton</keyword>
<evidence type="ECO:0000256" key="5">
    <source>
        <dbReference type="ARBA" id="ARBA00022846"/>
    </source>
</evidence>
<dbReference type="PANTHER" id="PTHR45973:SF12">
    <property type="entry name" value="DYNEIN REGULATORY COMPLEX SUBUNIT 3"/>
    <property type="match status" value="1"/>
</dbReference>
<evidence type="ECO:0000256" key="6">
    <source>
        <dbReference type="ARBA" id="ARBA00023054"/>
    </source>
</evidence>
<dbReference type="STRING" id="564608.C1MJP8"/>
<dbReference type="Gene3D" id="3.80.10.10">
    <property type="entry name" value="Ribonuclease Inhibitor"/>
    <property type="match status" value="1"/>
</dbReference>
<dbReference type="OrthoDB" id="1517790at2759"/>
<keyword evidence="15" id="KW-1185">Reference proteome</keyword>
<protein>
    <recommendedName>
        <fullName evidence="11">Dynein regulatory complex subunit 3</fullName>
    </recommendedName>
</protein>
<keyword evidence="6 12" id="KW-0175">Coiled coil</keyword>
<dbReference type="EMBL" id="GG663736">
    <property type="protein sequence ID" value="EEH59233.1"/>
    <property type="molecule type" value="Genomic_DNA"/>
</dbReference>
<dbReference type="GO" id="GO:0005929">
    <property type="term" value="C:cilium"/>
    <property type="evidence" value="ECO:0007669"/>
    <property type="project" value="TreeGrafter"/>
</dbReference>
<dbReference type="RefSeq" id="XP_003055857.1">
    <property type="nucleotide sequence ID" value="XM_003055811.1"/>
</dbReference>
<evidence type="ECO:0000256" key="12">
    <source>
        <dbReference type="SAM" id="Coils"/>
    </source>
</evidence>
<keyword evidence="7" id="KW-0969">Cilium</keyword>
<evidence type="ECO:0000256" key="8">
    <source>
        <dbReference type="ARBA" id="ARBA00023212"/>
    </source>
</evidence>
<dbReference type="InterPro" id="IPR001611">
    <property type="entry name" value="Leu-rich_rpt"/>
</dbReference>
<dbReference type="PANTHER" id="PTHR45973">
    <property type="entry name" value="PROTEIN PHOSPHATASE 1 REGULATORY SUBUNIT SDS22-RELATED"/>
    <property type="match status" value="1"/>
</dbReference>
<evidence type="ECO:0000256" key="3">
    <source>
        <dbReference type="ARBA" id="ARBA00022614"/>
    </source>
</evidence>
<keyword evidence="3" id="KW-0433">Leucine-rich repeat</keyword>